<feature type="region of interest" description="G5" evidence="9">
    <location>
        <begin position="155"/>
        <end position="157"/>
    </location>
</feature>
<dbReference type="InterPro" id="IPR006073">
    <property type="entry name" value="GTP-bd"/>
</dbReference>
<dbReference type="RefSeq" id="WP_163729559.1">
    <property type="nucleotide sequence ID" value="NZ_AP022601.1"/>
</dbReference>
<dbReference type="Gene3D" id="3.40.50.300">
    <property type="entry name" value="P-loop containing nucleotide triphosphate hydrolases"/>
    <property type="match status" value="1"/>
</dbReference>
<dbReference type="FunFam" id="3.30.300.20:FF:000003">
    <property type="entry name" value="GTPase Era"/>
    <property type="match status" value="1"/>
</dbReference>
<evidence type="ECO:0000259" key="12">
    <source>
        <dbReference type="PROSITE" id="PS51713"/>
    </source>
</evidence>
<dbReference type="GO" id="GO:0019843">
    <property type="term" value="F:rRNA binding"/>
    <property type="evidence" value="ECO:0007669"/>
    <property type="project" value="TreeGrafter"/>
</dbReference>
<feature type="binding site" evidence="8">
    <location>
        <begin position="14"/>
        <end position="21"/>
    </location>
    <ligand>
        <name>GTP</name>
        <dbReference type="ChEBI" id="CHEBI:37565"/>
    </ligand>
</feature>
<feature type="domain" description="KH type-2" evidence="11">
    <location>
        <begin position="207"/>
        <end position="286"/>
    </location>
</feature>
<dbReference type="GO" id="GO:0030313">
    <property type="term" value="C:cell envelope"/>
    <property type="evidence" value="ECO:0007669"/>
    <property type="project" value="UniProtKB-SubCell"/>
</dbReference>
<dbReference type="AlphaFoldDB" id="A0A9W4B1Z6"/>
<feature type="domain" description="Era-type G" evidence="12">
    <location>
        <begin position="6"/>
        <end position="176"/>
    </location>
</feature>
<feature type="region of interest" description="G2" evidence="9">
    <location>
        <begin position="40"/>
        <end position="44"/>
    </location>
</feature>
<comment type="subunit">
    <text evidence="8">Monomer.</text>
</comment>
<evidence type="ECO:0000256" key="4">
    <source>
        <dbReference type="ARBA" id="ARBA00022525"/>
    </source>
</evidence>
<evidence type="ECO:0000256" key="6">
    <source>
        <dbReference type="ARBA" id="ARBA00022884"/>
    </source>
</evidence>
<evidence type="ECO:0000256" key="10">
    <source>
        <dbReference type="RuleBase" id="RU003761"/>
    </source>
</evidence>
<feature type="region of interest" description="G4" evidence="9">
    <location>
        <begin position="125"/>
        <end position="128"/>
    </location>
</feature>
<dbReference type="CDD" id="cd22534">
    <property type="entry name" value="KH-II_Era"/>
    <property type="match status" value="1"/>
</dbReference>
<dbReference type="InterPro" id="IPR004044">
    <property type="entry name" value="KH_dom_type_2"/>
</dbReference>
<dbReference type="PROSITE" id="PS51713">
    <property type="entry name" value="G_ERA"/>
    <property type="match status" value="1"/>
</dbReference>
<feature type="binding site" evidence="8">
    <location>
        <begin position="61"/>
        <end position="65"/>
    </location>
    <ligand>
        <name>GTP</name>
        <dbReference type="ChEBI" id="CHEBI:37565"/>
    </ligand>
</feature>
<evidence type="ECO:0000256" key="5">
    <source>
        <dbReference type="ARBA" id="ARBA00022741"/>
    </source>
</evidence>
<evidence type="ECO:0000313" key="14">
    <source>
        <dbReference type="Proteomes" id="UP000465785"/>
    </source>
</evidence>
<dbReference type="PRINTS" id="PR00326">
    <property type="entry name" value="GTP1OBG"/>
</dbReference>
<dbReference type="InterPro" id="IPR015946">
    <property type="entry name" value="KH_dom-like_a/b"/>
</dbReference>
<dbReference type="InterPro" id="IPR005662">
    <property type="entry name" value="GTPase_Era-like"/>
</dbReference>
<feature type="binding site" evidence="8">
    <location>
        <begin position="125"/>
        <end position="128"/>
    </location>
    <ligand>
        <name>GTP</name>
        <dbReference type="ChEBI" id="CHEBI:37565"/>
    </ligand>
</feature>
<accession>A0A9W4B1Z6</accession>
<evidence type="ECO:0000256" key="2">
    <source>
        <dbReference type="ARBA" id="ARBA00020484"/>
    </source>
</evidence>
<keyword evidence="14" id="KW-1185">Reference proteome</keyword>
<keyword evidence="7 8" id="KW-0342">GTP-binding</keyword>
<dbReference type="Pfam" id="PF01926">
    <property type="entry name" value="MMR_HSR1"/>
    <property type="match status" value="1"/>
</dbReference>
<feature type="region of interest" description="G1" evidence="9">
    <location>
        <begin position="14"/>
        <end position="21"/>
    </location>
</feature>
<dbReference type="GO" id="GO:0043024">
    <property type="term" value="F:ribosomal small subunit binding"/>
    <property type="evidence" value="ECO:0007669"/>
    <property type="project" value="TreeGrafter"/>
</dbReference>
<comment type="function">
    <text evidence="8">Exhibits GTPase activity. Binds RNA but is probably not involved in ribosome assembly in mycobacteria.</text>
</comment>
<dbReference type="SUPFAM" id="SSF52540">
    <property type="entry name" value="P-loop containing nucleoside triphosphate hydrolases"/>
    <property type="match status" value="1"/>
</dbReference>
<keyword evidence="5 8" id="KW-0547">Nucleotide-binding</keyword>
<dbReference type="PROSITE" id="PS50823">
    <property type="entry name" value="KH_TYPE_2"/>
    <property type="match status" value="1"/>
</dbReference>
<dbReference type="KEGG" id="mgau:MGALJ_22080"/>
<evidence type="ECO:0000256" key="8">
    <source>
        <dbReference type="HAMAP-Rule" id="MF_00367"/>
    </source>
</evidence>
<dbReference type="InterPro" id="IPR027417">
    <property type="entry name" value="P-loop_NTPase"/>
</dbReference>
<evidence type="ECO:0000256" key="3">
    <source>
        <dbReference type="ARBA" id="ARBA00022512"/>
    </source>
</evidence>
<dbReference type="GO" id="GO:0000028">
    <property type="term" value="P:ribosomal small subunit assembly"/>
    <property type="evidence" value="ECO:0007669"/>
    <property type="project" value="TreeGrafter"/>
</dbReference>
<keyword evidence="3 8" id="KW-0134">Cell wall</keyword>
<evidence type="ECO:0000256" key="1">
    <source>
        <dbReference type="ARBA" id="ARBA00007921"/>
    </source>
</evidence>
<evidence type="ECO:0000313" key="13">
    <source>
        <dbReference type="EMBL" id="BBY92539.1"/>
    </source>
</evidence>
<protein>
    <recommendedName>
        <fullName evidence="2 8">GTPase Era</fullName>
    </recommendedName>
</protein>
<keyword evidence="4 8" id="KW-0964">Secreted</keyword>
<dbReference type="CDD" id="cd04163">
    <property type="entry name" value="Era"/>
    <property type="match status" value="1"/>
</dbReference>
<keyword evidence="6 8" id="KW-0694">RNA-binding</keyword>
<evidence type="ECO:0000256" key="7">
    <source>
        <dbReference type="ARBA" id="ARBA00023134"/>
    </source>
</evidence>
<dbReference type="NCBIfam" id="TIGR00436">
    <property type="entry name" value="era"/>
    <property type="match status" value="1"/>
</dbReference>
<dbReference type="InterPro" id="IPR005225">
    <property type="entry name" value="Small_GTP-bd"/>
</dbReference>
<name>A0A9W4B1Z6_9MYCO</name>
<dbReference type="GO" id="GO:0005829">
    <property type="term" value="C:cytosol"/>
    <property type="evidence" value="ECO:0007669"/>
    <property type="project" value="TreeGrafter"/>
</dbReference>
<organism evidence="13 14">
    <name type="scientific">Mycobacterium gallinarum</name>
    <dbReference type="NCBI Taxonomy" id="39689"/>
    <lineage>
        <taxon>Bacteria</taxon>
        <taxon>Bacillati</taxon>
        <taxon>Actinomycetota</taxon>
        <taxon>Actinomycetes</taxon>
        <taxon>Mycobacteriales</taxon>
        <taxon>Mycobacteriaceae</taxon>
        <taxon>Mycobacterium</taxon>
    </lineage>
</organism>
<feature type="region of interest" description="G3" evidence="9">
    <location>
        <begin position="61"/>
        <end position="64"/>
    </location>
</feature>
<proteinExistence type="inferred from homology"/>
<dbReference type="GO" id="GO:0003924">
    <property type="term" value="F:GTPase activity"/>
    <property type="evidence" value="ECO:0007669"/>
    <property type="project" value="UniProtKB-UniRule"/>
</dbReference>
<dbReference type="SUPFAM" id="SSF54814">
    <property type="entry name" value="Prokaryotic type KH domain (KH-domain type II)"/>
    <property type="match status" value="1"/>
</dbReference>
<dbReference type="Proteomes" id="UP000465785">
    <property type="component" value="Chromosome"/>
</dbReference>
<gene>
    <name evidence="8 13" type="primary">era</name>
    <name evidence="13" type="ORF">MGALJ_22080</name>
</gene>
<dbReference type="InterPro" id="IPR030388">
    <property type="entry name" value="G_ERA_dom"/>
</dbReference>
<dbReference type="NCBIfam" id="NF000908">
    <property type="entry name" value="PRK00089.1"/>
    <property type="match status" value="1"/>
</dbReference>
<comment type="similarity">
    <text evidence="1 8 9 10">Belongs to the TRAFAC class TrmE-Era-EngA-EngB-Septin-like GTPase superfamily. Era GTPase family.</text>
</comment>
<evidence type="ECO:0000256" key="9">
    <source>
        <dbReference type="PROSITE-ProRule" id="PRU01050"/>
    </source>
</evidence>
<dbReference type="PANTHER" id="PTHR42698:SF1">
    <property type="entry name" value="GTPASE ERA, MITOCHONDRIAL"/>
    <property type="match status" value="1"/>
</dbReference>
<dbReference type="NCBIfam" id="TIGR00231">
    <property type="entry name" value="small_GTP"/>
    <property type="match status" value="1"/>
</dbReference>
<reference evidence="13 14" key="1">
    <citation type="journal article" date="2019" name="Emerg. Microbes Infect.">
        <title>Comprehensive subspecies identification of 175 nontuberculous mycobacteria species based on 7547 genomic profiles.</title>
        <authorList>
            <person name="Matsumoto Y."/>
            <person name="Kinjo T."/>
            <person name="Motooka D."/>
            <person name="Nabeya D."/>
            <person name="Jung N."/>
            <person name="Uechi K."/>
            <person name="Horii T."/>
            <person name="Iida T."/>
            <person name="Fujita J."/>
            <person name="Nakamura S."/>
        </authorList>
    </citation>
    <scope>NUCLEOTIDE SEQUENCE [LARGE SCALE GENOMIC DNA]</scope>
    <source>
        <strain evidence="13 14">JCM 6399</strain>
    </source>
</reference>
<sequence>MSNEFRSGFVCFIGRPNTGKSTLTNALVGTKVAITANQPQTTRHTIRGIVHRENFQIILIDTPGLHRPRTLLGQRLNDLVKDTYSEVDVIGLCIPADERIGPGDRWILEQIRAIAPRTTLVAIVTKTDKLARDRVAAQLIAVSELVGGDTEIVPVSATTGENLDVLTDVLAAQLPPGPAFYPDGELTDEPEEVLMAELIREAALEGVRDELPHSLAVVIEEVEPREGRDDLIDVHAILYVERDSQKGIVIGKGGARLREVGTAARMQIEKLLGTKVYLDLRVKIAKNWQRDPKQLGRLGF</sequence>
<dbReference type="EMBL" id="AP022601">
    <property type="protein sequence ID" value="BBY92539.1"/>
    <property type="molecule type" value="Genomic_DNA"/>
</dbReference>
<dbReference type="PANTHER" id="PTHR42698">
    <property type="entry name" value="GTPASE ERA"/>
    <property type="match status" value="1"/>
</dbReference>
<dbReference type="InterPro" id="IPR009019">
    <property type="entry name" value="KH_sf_prok-type"/>
</dbReference>
<dbReference type="HAMAP" id="MF_00367">
    <property type="entry name" value="GTPase_Era"/>
    <property type="match status" value="1"/>
</dbReference>
<dbReference type="Gene3D" id="3.30.300.20">
    <property type="match status" value="1"/>
</dbReference>
<comment type="subcellular location">
    <subcellularLocation>
        <location evidence="8">Cell envelope</location>
    </subcellularLocation>
    <subcellularLocation>
        <location evidence="8">Secreted</location>
        <location evidence="8">Cell wall</location>
    </subcellularLocation>
</comment>
<dbReference type="Pfam" id="PF07650">
    <property type="entry name" value="KH_2"/>
    <property type="match status" value="1"/>
</dbReference>
<dbReference type="GO" id="GO:0005525">
    <property type="term" value="F:GTP binding"/>
    <property type="evidence" value="ECO:0007669"/>
    <property type="project" value="UniProtKB-UniRule"/>
</dbReference>
<evidence type="ECO:0000259" key="11">
    <source>
        <dbReference type="PROSITE" id="PS50823"/>
    </source>
</evidence>